<evidence type="ECO:0000313" key="2">
    <source>
        <dbReference type="EMBL" id="GBP03645.1"/>
    </source>
</evidence>
<dbReference type="EMBL" id="BGZK01000011">
    <property type="protein sequence ID" value="GBP03645.1"/>
    <property type="molecule type" value="Genomic_DNA"/>
</dbReference>
<sequence length="248" mass="28615">MDEVTKLNILNKSFEKSFSTLQILRILLGTARVDVRGGVVRQPTKWQRAYSLVLIVIVTASIYGMLNDISMRFSTTYIVVGLASSSAFLEIIVCCYIMTYFGTRLTFINSVLKKGRARKMRTQAIPLWCKLHSVYWICDAHVTKLSHEMSKYNVSLDDVLGALKKLLNAFDTFVRLFQFQMAKIPQHNFFYFDHGAIYEVALRMLRELDKRQIKFSVYDIFVLHAGLPLQILSIASNYIIVQLQFIFL</sequence>
<proteinExistence type="predicted"/>
<feature type="transmembrane region" description="Helical" evidence="1">
    <location>
        <begin position="49"/>
        <end position="66"/>
    </location>
</feature>
<organism evidence="2 3">
    <name type="scientific">Eumeta variegata</name>
    <name type="common">Bagworm moth</name>
    <name type="synonym">Eumeta japonica</name>
    <dbReference type="NCBI Taxonomy" id="151549"/>
    <lineage>
        <taxon>Eukaryota</taxon>
        <taxon>Metazoa</taxon>
        <taxon>Ecdysozoa</taxon>
        <taxon>Arthropoda</taxon>
        <taxon>Hexapoda</taxon>
        <taxon>Insecta</taxon>
        <taxon>Pterygota</taxon>
        <taxon>Neoptera</taxon>
        <taxon>Endopterygota</taxon>
        <taxon>Lepidoptera</taxon>
        <taxon>Glossata</taxon>
        <taxon>Ditrysia</taxon>
        <taxon>Tineoidea</taxon>
        <taxon>Psychidae</taxon>
        <taxon>Oiketicinae</taxon>
        <taxon>Eumeta</taxon>
    </lineage>
</organism>
<keyword evidence="3" id="KW-1185">Reference proteome</keyword>
<keyword evidence="1" id="KW-0472">Membrane</keyword>
<accession>A0A4C1SNT4</accession>
<comment type="caution">
    <text evidence="2">The sequence shown here is derived from an EMBL/GenBank/DDBJ whole genome shotgun (WGS) entry which is preliminary data.</text>
</comment>
<dbReference type="Proteomes" id="UP000299102">
    <property type="component" value="Unassembled WGS sequence"/>
</dbReference>
<name>A0A4C1SNT4_EUMVA</name>
<keyword evidence="1" id="KW-0812">Transmembrane</keyword>
<gene>
    <name evidence="2" type="ORF">EVAR_2400_1</name>
</gene>
<evidence type="ECO:0000313" key="3">
    <source>
        <dbReference type="Proteomes" id="UP000299102"/>
    </source>
</evidence>
<feature type="transmembrane region" description="Helical" evidence="1">
    <location>
        <begin position="86"/>
        <end position="112"/>
    </location>
</feature>
<reference evidence="2 3" key="1">
    <citation type="journal article" date="2019" name="Commun. Biol.">
        <title>The bagworm genome reveals a unique fibroin gene that provides high tensile strength.</title>
        <authorList>
            <person name="Kono N."/>
            <person name="Nakamura H."/>
            <person name="Ohtoshi R."/>
            <person name="Tomita M."/>
            <person name="Numata K."/>
            <person name="Arakawa K."/>
        </authorList>
    </citation>
    <scope>NUCLEOTIDE SEQUENCE [LARGE SCALE GENOMIC DNA]</scope>
</reference>
<dbReference type="OrthoDB" id="7490805at2759"/>
<evidence type="ECO:0000256" key="1">
    <source>
        <dbReference type="SAM" id="Phobius"/>
    </source>
</evidence>
<protein>
    <recommendedName>
        <fullName evidence="4">Gustatory receptor</fullName>
    </recommendedName>
</protein>
<dbReference type="AlphaFoldDB" id="A0A4C1SNT4"/>
<keyword evidence="1" id="KW-1133">Transmembrane helix</keyword>
<evidence type="ECO:0008006" key="4">
    <source>
        <dbReference type="Google" id="ProtNLM"/>
    </source>
</evidence>
<feature type="transmembrane region" description="Helical" evidence="1">
    <location>
        <begin position="220"/>
        <end position="241"/>
    </location>
</feature>